<dbReference type="Pfam" id="PF05726">
    <property type="entry name" value="Pirin_C"/>
    <property type="match status" value="1"/>
</dbReference>
<dbReference type="InterPro" id="IPR003829">
    <property type="entry name" value="Pirin_N_dom"/>
</dbReference>
<comment type="similarity">
    <text evidence="1 3">Belongs to the pirin family.</text>
</comment>
<name>A0A2S9WWL4_9FLAO</name>
<comment type="cofactor">
    <cofactor evidence="2">
        <name>Fe cation</name>
        <dbReference type="ChEBI" id="CHEBI:24875"/>
    </cofactor>
    <text evidence="2">Binds 1 Fe cation per subunit.</text>
</comment>
<dbReference type="InterPro" id="IPR014710">
    <property type="entry name" value="RmlC-like_jellyroll"/>
</dbReference>
<feature type="binding site" evidence="2">
    <location>
        <position position="57"/>
    </location>
    <ligand>
        <name>Fe cation</name>
        <dbReference type="ChEBI" id="CHEBI:24875"/>
    </ligand>
</feature>
<dbReference type="RefSeq" id="WP_105983569.1">
    <property type="nucleotide sequence ID" value="NZ_MQUC01000003.1"/>
</dbReference>
<evidence type="ECO:0000256" key="3">
    <source>
        <dbReference type="RuleBase" id="RU003457"/>
    </source>
</evidence>
<protein>
    <recommendedName>
        <fullName evidence="8">Pirin family protein</fullName>
    </recommendedName>
</protein>
<dbReference type="Gene3D" id="2.60.120.10">
    <property type="entry name" value="Jelly Rolls"/>
    <property type="match status" value="2"/>
</dbReference>
<comment type="caution">
    <text evidence="6">The sequence shown here is derived from an EMBL/GenBank/DDBJ whole genome shotgun (WGS) entry which is preliminary data.</text>
</comment>
<evidence type="ECO:0000256" key="2">
    <source>
        <dbReference type="PIRSR" id="PIRSR006232-1"/>
    </source>
</evidence>
<keyword evidence="2" id="KW-0408">Iron</keyword>
<dbReference type="Pfam" id="PF02678">
    <property type="entry name" value="Pirin"/>
    <property type="match status" value="1"/>
</dbReference>
<proteinExistence type="inferred from homology"/>
<feature type="binding site" evidence="2">
    <location>
        <position position="103"/>
    </location>
    <ligand>
        <name>Fe cation</name>
        <dbReference type="ChEBI" id="CHEBI:24875"/>
    </ligand>
</feature>
<evidence type="ECO:0000259" key="5">
    <source>
        <dbReference type="Pfam" id="PF05726"/>
    </source>
</evidence>
<feature type="binding site" evidence="2">
    <location>
        <position position="59"/>
    </location>
    <ligand>
        <name>Fe cation</name>
        <dbReference type="ChEBI" id="CHEBI:24875"/>
    </ligand>
</feature>
<dbReference type="InterPro" id="IPR012093">
    <property type="entry name" value="Pirin"/>
</dbReference>
<keyword evidence="2" id="KW-0479">Metal-binding</keyword>
<evidence type="ECO:0008006" key="8">
    <source>
        <dbReference type="Google" id="ProtNLM"/>
    </source>
</evidence>
<dbReference type="InterPro" id="IPR008778">
    <property type="entry name" value="Pirin_C_dom"/>
</dbReference>
<dbReference type="PANTHER" id="PTHR13903:SF8">
    <property type="entry name" value="PIRIN"/>
    <property type="match status" value="1"/>
</dbReference>
<dbReference type="PANTHER" id="PTHR13903">
    <property type="entry name" value="PIRIN-RELATED"/>
    <property type="match status" value="1"/>
</dbReference>
<evidence type="ECO:0000313" key="6">
    <source>
        <dbReference type="EMBL" id="PRP67872.1"/>
    </source>
</evidence>
<dbReference type="CDD" id="cd02909">
    <property type="entry name" value="cupin_pirin_N"/>
    <property type="match status" value="1"/>
</dbReference>
<feature type="domain" description="Pirin C-terminal" evidence="5">
    <location>
        <begin position="180"/>
        <end position="277"/>
    </location>
</feature>
<feature type="domain" description="Pirin N-terminal" evidence="4">
    <location>
        <begin position="26"/>
        <end position="125"/>
    </location>
</feature>
<feature type="binding site" evidence="2">
    <location>
        <position position="101"/>
    </location>
    <ligand>
        <name>Fe cation</name>
        <dbReference type="ChEBI" id="CHEBI:24875"/>
    </ligand>
</feature>
<dbReference type="InterPro" id="IPR011051">
    <property type="entry name" value="RmlC_Cupin_sf"/>
</dbReference>
<keyword evidence="7" id="KW-1185">Reference proteome</keyword>
<dbReference type="EMBL" id="MQUC01000003">
    <property type="protein sequence ID" value="PRP67872.1"/>
    <property type="molecule type" value="Genomic_DNA"/>
</dbReference>
<gene>
    <name evidence="6" type="ORF">BST86_12570</name>
</gene>
<dbReference type="Proteomes" id="UP000239532">
    <property type="component" value="Unassembled WGS sequence"/>
</dbReference>
<dbReference type="AlphaFoldDB" id="A0A2S9WWL4"/>
<dbReference type="PIRSF" id="PIRSF006232">
    <property type="entry name" value="Pirin"/>
    <property type="match status" value="1"/>
</dbReference>
<reference evidence="6 7" key="1">
    <citation type="submission" date="2016-11" db="EMBL/GenBank/DDBJ databases">
        <title>Trade-off between light-utilization and light-protection in marine flavobacteria.</title>
        <authorList>
            <person name="Kumagai Y."/>
        </authorList>
    </citation>
    <scope>NUCLEOTIDE SEQUENCE [LARGE SCALE GENOMIC DNA]</scope>
    <source>
        <strain evidence="6 7">JCM 17109</strain>
    </source>
</reference>
<dbReference type="OrthoDB" id="321327at2"/>
<sequence>MSNTGLIIEERSRDIGDFLVGRLIPFRKKRMVGPFIFIDHMGPEALGPDKYMDVDQHPHIGLSTLTYLMEGQLQHQDGIGTDQTILPGSVNWMVGGKGVTHTERTPQTLRDSKTEFTMHGYQIWVALPKDLEDCEPEFHHIEADALPTWQDQGATFTLVAGKGYGKESPVPVHSELFMIDIKTTADYPFHAAGNLTGEIGITVVTGSVTACGDVIEEGNMLVSKTEDVCDLVIAAGSHILIFGGEPFPEERHIYWNFVSHSKEKIEAAKAAWKNKTFPMMANDDSYVALPD</sequence>
<evidence type="ECO:0000259" key="4">
    <source>
        <dbReference type="Pfam" id="PF02678"/>
    </source>
</evidence>
<evidence type="ECO:0000313" key="7">
    <source>
        <dbReference type="Proteomes" id="UP000239532"/>
    </source>
</evidence>
<evidence type="ECO:0000256" key="1">
    <source>
        <dbReference type="ARBA" id="ARBA00008416"/>
    </source>
</evidence>
<organism evidence="6 7">
    <name type="scientific">Nonlabens agnitus</name>
    <dbReference type="NCBI Taxonomy" id="870484"/>
    <lineage>
        <taxon>Bacteria</taxon>
        <taxon>Pseudomonadati</taxon>
        <taxon>Bacteroidota</taxon>
        <taxon>Flavobacteriia</taxon>
        <taxon>Flavobacteriales</taxon>
        <taxon>Flavobacteriaceae</taxon>
        <taxon>Nonlabens</taxon>
    </lineage>
</organism>
<dbReference type="SUPFAM" id="SSF51182">
    <property type="entry name" value="RmlC-like cupins"/>
    <property type="match status" value="1"/>
</dbReference>
<dbReference type="GO" id="GO:0046872">
    <property type="term" value="F:metal ion binding"/>
    <property type="evidence" value="ECO:0007669"/>
    <property type="project" value="UniProtKB-KW"/>
</dbReference>
<accession>A0A2S9WWL4</accession>